<proteinExistence type="predicted"/>
<reference evidence="1" key="1">
    <citation type="submission" date="2014-09" db="EMBL/GenBank/DDBJ databases">
        <authorList>
            <person name="Magalhaes I.L.F."/>
            <person name="Oliveira U."/>
            <person name="Santos F.R."/>
            <person name="Vidigal T.H.D.A."/>
            <person name="Brescovit A.D."/>
            <person name="Santos A.J."/>
        </authorList>
    </citation>
    <scope>NUCLEOTIDE SEQUENCE</scope>
    <source>
        <tissue evidence="1">Shoot tissue taken approximately 20 cm above the soil surface</tissue>
    </source>
</reference>
<dbReference type="AlphaFoldDB" id="A0A0A9AB13"/>
<name>A0A0A9AB13_ARUDO</name>
<sequence>MSFMAHGFSNRIADEGGTCVEDGRG</sequence>
<reference evidence="1" key="2">
    <citation type="journal article" date="2015" name="Data Brief">
        <title>Shoot transcriptome of the giant reed, Arundo donax.</title>
        <authorList>
            <person name="Barrero R.A."/>
            <person name="Guerrero F.D."/>
            <person name="Moolhuijzen P."/>
            <person name="Goolsby J.A."/>
            <person name="Tidwell J."/>
            <person name="Bellgard S.E."/>
            <person name="Bellgard M.I."/>
        </authorList>
    </citation>
    <scope>NUCLEOTIDE SEQUENCE</scope>
    <source>
        <tissue evidence="1">Shoot tissue taken approximately 20 cm above the soil surface</tissue>
    </source>
</reference>
<dbReference type="EMBL" id="GBRH01251735">
    <property type="protein sequence ID" value="JAD46160.1"/>
    <property type="molecule type" value="Transcribed_RNA"/>
</dbReference>
<organism evidence="1">
    <name type="scientific">Arundo donax</name>
    <name type="common">Giant reed</name>
    <name type="synonym">Donax arundinaceus</name>
    <dbReference type="NCBI Taxonomy" id="35708"/>
    <lineage>
        <taxon>Eukaryota</taxon>
        <taxon>Viridiplantae</taxon>
        <taxon>Streptophyta</taxon>
        <taxon>Embryophyta</taxon>
        <taxon>Tracheophyta</taxon>
        <taxon>Spermatophyta</taxon>
        <taxon>Magnoliopsida</taxon>
        <taxon>Liliopsida</taxon>
        <taxon>Poales</taxon>
        <taxon>Poaceae</taxon>
        <taxon>PACMAD clade</taxon>
        <taxon>Arundinoideae</taxon>
        <taxon>Arundineae</taxon>
        <taxon>Arundo</taxon>
    </lineage>
</organism>
<accession>A0A0A9AB13</accession>
<protein>
    <submittedName>
        <fullName evidence="1">Uncharacterized protein</fullName>
    </submittedName>
</protein>
<evidence type="ECO:0000313" key="1">
    <source>
        <dbReference type="EMBL" id="JAD46160.1"/>
    </source>
</evidence>